<dbReference type="EMBL" id="SPNC01000130">
    <property type="protein sequence ID" value="TFH94384.1"/>
    <property type="molecule type" value="Genomic_DNA"/>
</dbReference>
<gene>
    <name evidence="1" type="ORF">E4P47_07745</name>
</gene>
<accession>A0A4Y8WPY6</accession>
<dbReference type="InterPro" id="IPR023198">
    <property type="entry name" value="PGP-like_dom2"/>
</dbReference>
<dbReference type="SFLD" id="SFLDS00003">
    <property type="entry name" value="Haloacid_Dehalogenase"/>
    <property type="match status" value="1"/>
</dbReference>
<sequence length="222" mass="25128">MASKLFLFDMDGVLFDTMPQHVRSWKQTVDEYGLKAEQDEFYLYEGMRGIDTIAKLYHRTFGKEAPMELVEEIYERKTALFNNANFELQLIPHTREVMAVVKEKGYDIAVVTGSTQNNAYPRIEKYYSDYVKREHIITAESVTKGKPNPEPYLMGMKLFGCSPEEAIVIENAPLGVKSGSSAGALTIAVTTGPIKESILREEGAQLVFPDMKALQIWCQKKL</sequence>
<keyword evidence="2" id="KW-1185">Reference proteome</keyword>
<dbReference type="NCBIfam" id="TIGR01509">
    <property type="entry name" value="HAD-SF-IA-v3"/>
    <property type="match status" value="1"/>
</dbReference>
<proteinExistence type="predicted"/>
<protein>
    <submittedName>
        <fullName evidence="1">HAD family hydrolase</fullName>
    </submittedName>
</protein>
<name>A0A4Y8WPY6_9PORP</name>
<dbReference type="InterPro" id="IPR036412">
    <property type="entry name" value="HAD-like_sf"/>
</dbReference>
<dbReference type="AlphaFoldDB" id="A0A4Y8WPY6"/>
<dbReference type="GO" id="GO:0050308">
    <property type="term" value="F:sugar-phosphatase activity"/>
    <property type="evidence" value="ECO:0007669"/>
    <property type="project" value="TreeGrafter"/>
</dbReference>
<reference evidence="1 2" key="1">
    <citation type="submission" date="2019-03" db="EMBL/GenBank/DDBJ databases">
        <title>Porphyromonas levii Isolated from the Uterus of Dairy Cows.</title>
        <authorList>
            <person name="Francis A.M."/>
        </authorList>
    </citation>
    <scope>NUCLEOTIDE SEQUENCE [LARGE SCALE GENOMIC DNA]</scope>
    <source>
        <strain evidence="1 2">AF5678</strain>
    </source>
</reference>
<dbReference type="OrthoDB" id="9797743at2"/>
<dbReference type="RefSeq" id="WP_026215744.1">
    <property type="nucleotide sequence ID" value="NZ_CP197400.1"/>
</dbReference>
<dbReference type="SFLD" id="SFLDG01129">
    <property type="entry name" value="C1.5:_HAD__Beta-PGM__Phosphata"/>
    <property type="match status" value="1"/>
</dbReference>
<evidence type="ECO:0000313" key="1">
    <source>
        <dbReference type="EMBL" id="TFH94384.1"/>
    </source>
</evidence>
<keyword evidence="1" id="KW-0378">Hydrolase</keyword>
<dbReference type="Gene3D" id="1.10.150.240">
    <property type="entry name" value="Putative phosphatase, domain 2"/>
    <property type="match status" value="1"/>
</dbReference>
<dbReference type="SFLD" id="SFLDG01135">
    <property type="entry name" value="C1.5.6:_HAD__Beta-PGM__Phospha"/>
    <property type="match status" value="1"/>
</dbReference>
<dbReference type="InterPro" id="IPR041492">
    <property type="entry name" value="HAD_2"/>
</dbReference>
<dbReference type="Proteomes" id="UP000297225">
    <property type="component" value="Unassembled WGS sequence"/>
</dbReference>
<dbReference type="InterPro" id="IPR051806">
    <property type="entry name" value="HAD-like_SPP"/>
</dbReference>
<dbReference type="PANTHER" id="PTHR43481">
    <property type="entry name" value="FRUCTOSE-1-PHOSPHATE PHOSPHATASE"/>
    <property type="match status" value="1"/>
</dbReference>
<dbReference type="InterPro" id="IPR006439">
    <property type="entry name" value="HAD-SF_hydro_IA"/>
</dbReference>
<comment type="caution">
    <text evidence="1">The sequence shown here is derived from an EMBL/GenBank/DDBJ whole genome shotgun (WGS) entry which is preliminary data.</text>
</comment>
<dbReference type="PRINTS" id="PR00413">
    <property type="entry name" value="HADHALOGNASE"/>
</dbReference>
<evidence type="ECO:0000313" key="2">
    <source>
        <dbReference type="Proteomes" id="UP000297225"/>
    </source>
</evidence>
<dbReference type="Pfam" id="PF13419">
    <property type="entry name" value="HAD_2"/>
    <property type="match status" value="1"/>
</dbReference>
<dbReference type="SUPFAM" id="SSF56784">
    <property type="entry name" value="HAD-like"/>
    <property type="match status" value="1"/>
</dbReference>
<dbReference type="STRING" id="1122973.GCA_000379925_01735"/>
<dbReference type="PANTHER" id="PTHR43481:SF4">
    <property type="entry name" value="GLYCEROL-1-PHOSPHATE PHOSPHOHYDROLASE 1-RELATED"/>
    <property type="match status" value="1"/>
</dbReference>
<dbReference type="Gene3D" id="3.40.50.1000">
    <property type="entry name" value="HAD superfamily/HAD-like"/>
    <property type="match status" value="1"/>
</dbReference>
<organism evidence="1 2">
    <name type="scientific">Porphyromonas levii</name>
    <dbReference type="NCBI Taxonomy" id="28114"/>
    <lineage>
        <taxon>Bacteria</taxon>
        <taxon>Pseudomonadati</taxon>
        <taxon>Bacteroidota</taxon>
        <taxon>Bacteroidia</taxon>
        <taxon>Bacteroidales</taxon>
        <taxon>Porphyromonadaceae</taxon>
        <taxon>Porphyromonas</taxon>
    </lineage>
</organism>
<dbReference type="InterPro" id="IPR023214">
    <property type="entry name" value="HAD_sf"/>
</dbReference>
<dbReference type="GeneID" id="66796703"/>